<organism evidence="2 3">
    <name type="scientific">Lentinula detonsa</name>
    <dbReference type="NCBI Taxonomy" id="2804962"/>
    <lineage>
        <taxon>Eukaryota</taxon>
        <taxon>Fungi</taxon>
        <taxon>Dikarya</taxon>
        <taxon>Basidiomycota</taxon>
        <taxon>Agaricomycotina</taxon>
        <taxon>Agaricomycetes</taxon>
        <taxon>Agaricomycetidae</taxon>
        <taxon>Agaricales</taxon>
        <taxon>Marasmiineae</taxon>
        <taxon>Omphalotaceae</taxon>
        <taxon>Lentinula</taxon>
    </lineage>
</organism>
<proteinExistence type="predicted"/>
<sequence>MPRILPRLLKKLEETSSQKAFDHFSLDKYRFRGKSFWKPPPPNPLPSFKPSDYSQSILLTPNNPITSSRDYIRRKSLPPRANLPENAQRRKNDLFDRPKRMTDEERGWWASPYLRMLSTPLRRCFQTQQLLPSAFLVRLGVFRAPSSNPSRFFSPNSPPEAVLLPDGLEHPKFRGRRSGKGGYVLCWKDALEHSRVSGSYKRIAFNSRLPSVLDQIRHLLRLRVLQELQLVIDALRFRARKLVDRDKPLIRRLTRVEWHHLKTTGIMPVTVTENAMAVIVLPPLNRHPVTKERPTGVMSSLPPAQDSGDPSGAEPQKFQKPALPLCTLHPTGPIDLNLIENGENPPQISKAETPSQIPLYNGVTLFPDPNQRAVLLNLLCRVLAIERNARARSPIRVADTAVPEDLTPSSVSASSSSLPTPSSASPTYNSTLYDTRSPSSSMKDAKNTKDNDNRASHAFLLYSDAHTALSADMAGVGLALWRIPMFEGMGWDKKINTKKDEAEMAHKGLDEDSHDIDSRTEFSGSSWIKRYKYRSMFGDERYRVKV</sequence>
<evidence type="ECO:0000256" key="1">
    <source>
        <dbReference type="SAM" id="MobiDB-lite"/>
    </source>
</evidence>
<dbReference type="EMBL" id="MU802191">
    <property type="protein sequence ID" value="KAJ3980410.1"/>
    <property type="molecule type" value="Genomic_DNA"/>
</dbReference>
<name>A0AA38UNB8_9AGAR</name>
<feature type="region of interest" description="Disordered" evidence="1">
    <location>
        <begin position="289"/>
        <end position="317"/>
    </location>
</feature>
<reference evidence="2" key="1">
    <citation type="submission" date="2022-08" db="EMBL/GenBank/DDBJ databases">
        <authorList>
            <consortium name="DOE Joint Genome Institute"/>
            <person name="Min B."/>
            <person name="Riley R."/>
            <person name="Sierra-Patev S."/>
            <person name="Naranjo-Ortiz M."/>
            <person name="Looney B."/>
            <person name="Konkel Z."/>
            <person name="Slot J.C."/>
            <person name="Sakamoto Y."/>
            <person name="Steenwyk J.L."/>
            <person name="Rokas A."/>
            <person name="Carro J."/>
            <person name="Camarero S."/>
            <person name="Ferreira P."/>
            <person name="Molpeceres G."/>
            <person name="Ruiz-Duenas F.J."/>
            <person name="Serrano A."/>
            <person name="Henrissat B."/>
            <person name="Drula E."/>
            <person name="Hughes K.W."/>
            <person name="Mata J.L."/>
            <person name="Ishikawa N.K."/>
            <person name="Vargas-Isla R."/>
            <person name="Ushijima S."/>
            <person name="Smith C.A."/>
            <person name="Ahrendt S."/>
            <person name="Andreopoulos W."/>
            <person name="He G."/>
            <person name="Labutti K."/>
            <person name="Lipzen A."/>
            <person name="Ng V."/>
            <person name="Sandor L."/>
            <person name="Barry K."/>
            <person name="Martinez A.T."/>
            <person name="Xiao Y."/>
            <person name="Gibbons J.G."/>
            <person name="Terashima K."/>
            <person name="Hibbett D.S."/>
            <person name="Grigoriev I.V."/>
        </authorList>
    </citation>
    <scope>NUCLEOTIDE SEQUENCE</scope>
    <source>
        <strain evidence="2">TFB7829</strain>
    </source>
</reference>
<evidence type="ECO:0000313" key="3">
    <source>
        <dbReference type="Proteomes" id="UP001163850"/>
    </source>
</evidence>
<feature type="compositionally biased region" description="Low complexity" evidence="1">
    <location>
        <begin position="406"/>
        <end position="426"/>
    </location>
</feature>
<dbReference type="Proteomes" id="UP001163850">
    <property type="component" value="Unassembled WGS sequence"/>
</dbReference>
<protein>
    <submittedName>
        <fullName evidence="2">Uncharacterized protein</fullName>
    </submittedName>
</protein>
<feature type="compositionally biased region" description="Polar residues" evidence="1">
    <location>
        <begin position="427"/>
        <end position="442"/>
    </location>
</feature>
<accession>A0AA38UNB8</accession>
<dbReference type="AlphaFoldDB" id="A0AA38UNB8"/>
<comment type="caution">
    <text evidence="2">The sequence shown here is derived from an EMBL/GenBank/DDBJ whole genome shotgun (WGS) entry which is preliminary data.</text>
</comment>
<gene>
    <name evidence="2" type="ORF">F5890DRAFT_1541684</name>
</gene>
<evidence type="ECO:0000313" key="2">
    <source>
        <dbReference type="EMBL" id="KAJ3980410.1"/>
    </source>
</evidence>
<feature type="region of interest" description="Disordered" evidence="1">
    <location>
        <begin position="405"/>
        <end position="450"/>
    </location>
</feature>